<dbReference type="GO" id="GO:0003700">
    <property type="term" value="F:DNA-binding transcription factor activity"/>
    <property type="evidence" value="ECO:0007669"/>
    <property type="project" value="InterPro"/>
</dbReference>
<evidence type="ECO:0000256" key="2">
    <source>
        <dbReference type="ARBA" id="ARBA00023015"/>
    </source>
</evidence>
<evidence type="ECO:0000259" key="8">
    <source>
        <dbReference type="PROSITE" id="PS50811"/>
    </source>
</evidence>
<dbReference type="InterPro" id="IPR036576">
    <property type="entry name" value="WRKY_dom_sf"/>
</dbReference>
<dbReference type="InterPro" id="IPR044810">
    <property type="entry name" value="WRKY_plant"/>
</dbReference>
<dbReference type="Gene3D" id="2.20.25.80">
    <property type="entry name" value="WRKY domain"/>
    <property type="match status" value="1"/>
</dbReference>
<evidence type="ECO:0000256" key="6">
    <source>
        <dbReference type="ARBA" id="ARBA00060850"/>
    </source>
</evidence>
<dbReference type="Proteomes" id="UP001454036">
    <property type="component" value="Unassembled WGS sequence"/>
</dbReference>
<reference evidence="9 10" key="1">
    <citation type="submission" date="2024-01" db="EMBL/GenBank/DDBJ databases">
        <title>The complete chloroplast genome sequence of Lithospermum erythrorhizon: insights into the phylogenetic relationship among Boraginaceae species and the maternal lineages of purple gromwells.</title>
        <authorList>
            <person name="Okada T."/>
            <person name="Watanabe K."/>
        </authorList>
    </citation>
    <scope>NUCLEOTIDE SEQUENCE [LARGE SCALE GENOMIC DNA]</scope>
</reference>
<dbReference type="GO" id="GO:0042542">
    <property type="term" value="P:response to hydrogen peroxide"/>
    <property type="evidence" value="ECO:0007669"/>
    <property type="project" value="UniProtKB-ARBA"/>
</dbReference>
<keyword evidence="10" id="KW-1185">Reference proteome</keyword>
<evidence type="ECO:0000313" key="10">
    <source>
        <dbReference type="Proteomes" id="UP001454036"/>
    </source>
</evidence>
<dbReference type="FunFam" id="2.20.25.80:FF:000009">
    <property type="entry name" value="WRKY transcription factor 53"/>
    <property type="match status" value="1"/>
</dbReference>
<dbReference type="GO" id="GO:0005634">
    <property type="term" value="C:nucleus"/>
    <property type="evidence" value="ECO:0007669"/>
    <property type="project" value="UniProtKB-SubCell"/>
</dbReference>
<evidence type="ECO:0000256" key="1">
    <source>
        <dbReference type="ARBA" id="ARBA00004123"/>
    </source>
</evidence>
<dbReference type="Pfam" id="PF03106">
    <property type="entry name" value="WRKY"/>
    <property type="match status" value="1"/>
</dbReference>
<comment type="subcellular location">
    <subcellularLocation>
        <location evidence="1">Nucleus</location>
    </subcellularLocation>
</comment>
<accession>A0AAV3RG26</accession>
<proteinExistence type="inferred from homology"/>
<comment type="similarity">
    <text evidence="6">Belongs to the WRKY group III family.</text>
</comment>
<evidence type="ECO:0000256" key="7">
    <source>
        <dbReference type="SAM" id="MobiDB-lite"/>
    </source>
</evidence>
<gene>
    <name evidence="9" type="ORF">LIER_43984</name>
</gene>
<dbReference type="PANTHER" id="PTHR32096:SF115">
    <property type="entry name" value="WRKY TRANSCRIPTION FACTOR 30-RELATED"/>
    <property type="match status" value="1"/>
</dbReference>
<protein>
    <submittedName>
        <fullName evidence="9">DNA-binding transcription factor</fullName>
    </submittedName>
</protein>
<dbReference type="EMBL" id="BAABME010042834">
    <property type="protein sequence ID" value="GAA0174795.1"/>
    <property type="molecule type" value="Genomic_DNA"/>
</dbReference>
<evidence type="ECO:0000313" key="9">
    <source>
        <dbReference type="EMBL" id="GAA0174795.1"/>
    </source>
</evidence>
<keyword evidence="3 9" id="KW-0238">DNA-binding</keyword>
<keyword evidence="5" id="KW-0539">Nucleus</keyword>
<keyword evidence="2" id="KW-0805">Transcription regulation</keyword>
<comment type="caution">
    <text evidence="9">The sequence shown here is derived from an EMBL/GenBank/DDBJ whole genome shotgun (WGS) entry which is preliminary data.</text>
</comment>
<dbReference type="GO" id="GO:0010193">
    <property type="term" value="P:response to ozone"/>
    <property type="evidence" value="ECO:0007669"/>
    <property type="project" value="UniProtKB-ARBA"/>
</dbReference>
<organism evidence="9 10">
    <name type="scientific">Lithospermum erythrorhizon</name>
    <name type="common">Purple gromwell</name>
    <name type="synonym">Lithospermum officinale var. erythrorhizon</name>
    <dbReference type="NCBI Taxonomy" id="34254"/>
    <lineage>
        <taxon>Eukaryota</taxon>
        <taxon>Viridiplantae</taxon>
        <taxon>Streptophyta</taxon>
        <taxon>Embryophyta</taxon>
        <taxon>Tracheophyta</taxon>
        <taxon>Spermatophyta</taxon>
        <taxon>Magnoliopsida</taxon>
        <taxon>eudicotyledons</taxon>
        <taxon>Gunneridae</taxon>
        <taxon>Pentapetalae</taxon>
        <taxon>asterids</taxon>
        <taxon>lamiids</taxon>
        <taxon>Boraginales</taxon>
        <taxon>Boraginaceae</taxon>
        <taxon>Boraginoideae</taxon>
        <taxon>Lithospermeae</taxon>
        <taxon>Lithospermum</taxon>
    </lineage>
</organism>
<dbReference type="PROSITE" id="PS50811">
    <property type="entry name" value="WRKY"/>
    <property type="match status" value="1"/>
</dbReference>
<sequence>MAKQLKMNLSTPSSSPEVCDILVNKIIDSYDRALTMVKPVDAMQGGYRDTINPPTDSTLVANRAPESPPSPIGSPRSQDSDMEFRDRDKKISDASKKRKAMPRWTKQVQVNPGSVSEGSLDDGHNWRKYGQKDILGAKYPRGYYRCTRRSSQGCLATKQVQRIGDNPTIFEITYRGRHTCTPRISSKSAPEKQKEPNITGKDHINNNLNILDVHHQNQQALLLVSNFQTGLRVETDDIDAKNLNFFDELSFSFPSSPNNIINVENYPFSANCLIDETLALNFPCTLTDYYTENFDVHISDQEILEKSSTAVSSANSINVALDYPLISIFAPDYHIW</sequence>
<dbReference type="InterPro" id="IPR003657">
    <property type="entry name" value="WRKY_dom"/>
</dbReference>
<dbReference type="GO" id="GO:0000976">
    <property type="term" value="F:transcription cis-regulatory region binding"/>
    <property type="evidence" value="ECO:0007669"/>
    <property type="project" value="TreeGrafter"/>
</dbReference>
<evidence type="ECO:0000256" key="5">
    <source>
        <dbReference type="ARBA" id="ARBA00023242"/>
    </source>
</evidence>
<feature type="compositionally biased region" description="Polar residues" evidence="7">
    <location>
        <begin position="106"/>
        <end position="117"/>
    </location>
</feature>
<name>A0AAV3RG26_LITER</name>
<dbReference type="GO" id="GO:0009751">
    <property type="term" value="P:response to salicylic acid"/>
    <property type="evidence" value="ECO:0007669"/>
    <property type="project" value="UniProtKB-ARBA"/>
</dbReference>
<dbReference type="SMART" id="SM00774">
    <property type="entry name" value="WRKY"/>
    <property type="match status" value="1"/>
</dbReference>
<dbReference type="GO" id="GO:0010150">
    <property type="term" value="P:leaf senescence"/>
    <property type="evidence" value="ECO:0007669"/>
    <property type="project" value="UniProtKB-ARBA"/>
</dbReference>
<dbReference type="SUPFAM" id="SSF118290">
    <property type="entry name" value="WRKY DNA-binding domain"/>
    <property type="match status" value="1"/>
</dbReference>
<feature type="region of interest" description="Disordered" evidence="7">
    <location>
        <begin position="44"/>
        <end position="119"/>
    </location>
</feature>
<evidence type="ECO:0000256" key="4">
    <source>
        <dbReference type="ARBA" id="ARBA00023163"/>
    </source>
</evidence>
<keyword evidence="4" id="KW-0804">Transcription</keyword>
<evidence type="ECO:0000256" key="3">
    <source>
        <dbReference type="ARBA" id="ARBA00023125"/>
    </source>
</evidence>
<feature type="compositionally biased region" description="Basic and acidic residues" evidence="7">
    <location>
        <begin position="78"/>
        <end position="95"/>
    </location>
</feature>
<dbReference type="AlphaFoldDB" id="A0AAV3RG26"/>
<dbReference type="PANTHER" id="PTHR32096">
    <property type="entry name" value="WRKY TRANSCRIPTION FACTOR 30-RELATED-RELATED"/>
    <property type="match status" value="1"/>
</dbReference>
<feature type="domain" description="WRKY" evidence="8">
    <location>
        <begin position="115"/>
        <end position="178"/>
    </location>
</feature>